<dbReference type="InterPro" id="IPR037401">
    <property type="entry name" value="SnoaL-like"/>
</dbReference>
<dbReference type="Pfam" id="PF12680">
    <property type="entry name" value="SnoaL_2"/>
    <property type="match status" value="1"/>
</dbReference>
<evidence type="ECO:0000256" key="1">
    <source>
        <dbReference type="SAM" id="SignalP"/>
    </source>
</evidence>
<feature type="chain" id="PRO_5034421365" evidence="1">
    <location>
        <begin position="23"/>
        <end position="144"/>
    </location>
</feature>
<proteinExistence type="predicted"/>
<dbReference type="OrthoDB" id="8902994at2"/>
<evidence type="ECO:0000259" key="2">
    <source>
        <dbReference type="Pfam" id="PF12680"/>
    </source>
</evidence>
<keyword evidence="1" id="KW-0732">Signal</keyword>
<evidence type="ECO:0000313" key="4">
    <source>
        <dbReference type="RefSeq" id="WP_028312153.1"/>
    </source>
</evidence>
<dbReference type="RefSeq" id="WP_028312153.1">
    <property type="nucleotide sequence ID" value="NZ_AXWS01000015.1"/>
</dbReference>
<sequence length="144" mass="14662">MLKPLAGAVAALVFTFAAVAQAAPADDAKAHFQAIAAGDVATLGAGYADGATLLWIGGPLDGGYAGADAIRATWQKFAAAQGPLKLTVEHVEEAANPKGATVTANLLFEGKAPIRVRHVLVYREGRIAGEVWQIAPALAIGAGY</sequence>
<keyword evidence="3" id="KW-1185">Reference proteome</keyword>
<dbReference type="Proteomes" id="UP000675920">
    <property type="component" value="Unplaced"/>
</dbReference>
<reference evidence="4" key="1">
    <citation type="submission" date="2025-08" db="UniProtKB">
        <authorList>
            <consortium name="RefSeq"/>
        </authorList>
    </citation>
    <scope>IDENTIFICATION</scope>
</reference>
<dbReference type="Gene3D" id="3.10.450.50">
    <property type="match status" value="1"/>
</dbReference>
<feature type="signal peptide" evidence="1">
    <location>
        <begin position="1"/>
        <end position="22"/>
    </location>
</feature>
<evidence type="ECO:0000313" key="3">
    <source>
        <dbReference type="Proteomes" id="UP000675920"/>
    </source>
</evidence>
<accession>A0A8B6X593</accession>
<organism evidence="3 4">
    <name type="scientific">Derxia gummosa DSM 723</name>
    <dbReference type="NCBI Taxonomy" id="1121388"/>
    <lineage>
        <taxon>Bacteria</taxon>
        <taxon>Pseudomonadati</taxon>
        <taxon>Pseudomonadota</taxon>
        <taxon>Betaproteobacteria</taxon>
        <taxon>Burkholderiales</taxon>
        <taxon>Alcaligenaceae</taxon>
        <taxon>Derxia</taxon>
    </lineage>
</organism>
<name>A0A8B6X593_9BURK</name>
<dbReference type="SUPFAM" id="SSF54427">
    <property type="entry name" value="NTF2-like"/>
    <property type="match status" value="1"/>
</dbReference>
<protein>
    <submittedName>
        <fullName evidence="4">YybH family protein</fullName>
    </submittedName>
</protein>
<dbReference type="AlphaFoldDB" id="A0A8B6X593"/>
<dbReference type="InterPro" id="IPR032710">
    <property type="entry name" value="NTF2-like_dom_sf"/>
</dbReference>
<feature type="domain" description="SnoaL-like" evidence="2">
    <location>
        <begin position="29"/>
        <end position="128"/>
    </location>
</feature>